<proteinExistence type="predicted"/>
<dbReference type="EMBL" id="CP036265">
    <property type="protein sequence ID" value="QDT17540.1"/>
    <property type="molecule type" value="Genomic_DNA"/>
</dbReference>
<dbReference type="Gene3D" id="3.20.20.150">
    <property type="entry name" value="Divalent-metal-dependent TIM barrel enzymes"/>
    <property type="match status" value="1"/>
</dbReference>
<dbReference type="Pfam" id="PF01261">
    <property type="entry name" value="AP_endonuc_2"/>
    <property type="match status" value="1"/>
</dbReference>
<dbReference type="InterPro" id="IPR036237">
    <property type="entry name" value="Xyl_isomerase-like_sf"/>
</dbReference>
<evidence type="ECO:0000259" key="1">
    <source>
        <dbReference type="Pfam" id="PF01261"/>
    </source>
</evidence>
<dbReference type="InterPro" id="IPR050312">
    <property type="entry name" value="IolE/XylAMocC-like"/>
</dbReference>
<accession>A0A517PDU0</accession>
<dbReference type="Proteomes" id="UP000318741">
    <property type="component" value="Chromosome"/>
</dbReference>
<feature type="domain" description="Xylose isomerase-like TIM barrel" evidence="1">
    <location>
        <begin position="32"/>
        <end position="279"/>
    </location>
</feature>
<keyword evidence="3" id="KW-1185">Reference proteome</keyword>
<evidence type="ECO:0000313" key="2">
    <source>
        <dbReference type="EMBL" id="QDT17540.1"/>
    </source>
</evidence>
<sequence length="286" mass="31722">MLVCEEAKAPLPRPRLALGQPTTRRWSMDRDLDAVADCGFDSIGLWNGKFRSRSRREVARAIRRSGVAVSSLSWIGGFTQGDEFDRRQAWFEAAEAVKLAGEVGAKCICVATGGNGCFTERHAAQNLIPGTLRKLAAMAAEFDVSIAVQPLPGRLVRDSVVRSVSDTLKLLDRVDRPNVGMALPTLLMARNPSLVNRVHEFAHAVKLVKLSDCRVSGARGERRGQGQYPGHGSLPLATLVHRLAECGYRGDYELDVWNRRAWERQDHAESLRRTVRWFADLHDAGR</sequence>
<reference evidence="2 3" key="1">
    <citation type="submission" date="2019-02" db="EMBL/GenBank/DDBJ databases">
        <title>Deep-cultivation of Planctomycetes and their phenomic and genomic characterization uncovers novel biology.</title>
        <authorList>
            <person name="Wiegand S."/>
            <person name="Jogler M."/>
            <person name="Boedeker C."/>
            <person name="Pinto D."/>
            <person name="Vollmers J."/>
            <person name="Rivas-Marin E."/>
            <person name="Kohn T."/>
            <person name="Peeters S.H."/>
            <person name="Heuer A."/>
            <person name="Rast P."/>
            <person name="Oberbeckmann S."/>
            <person name="Bunk B."/>
            <person name="Jeske O."/>
            <person name="Meyerdierks A."/>
            <person name="Storesund J.E."/>
            <person name="Kallscheuer N."/>
            <person name="Luecker S."/>
            <person name="Lage O.M."/>
            <person name="Pohl T."/>
            <person name="Merkel B.J."/>
            <person name="Hornburger P."/>
            <person name="Mueller R.-W."/>
            <person name="Bruemmer F."/>
            <person name="Labrenz M."/>
            <person name="Spormann A.M."/>
            <person name="Op den Camp H."/>
            <person name="Overmann J."/>
            <person name="Amann R."/>
            <person name="Jetten M.S.M."/>
            <person name="Mascher T."/>
            <person name="Medema M.H."/>
            <person name="Devos D.P."/>
            <person name="Kaster A.-K."/>
            <person name="Ovreas L."/>
            <person name="Rohde M."/>
            <person name="Galperin M.Y."/>
            <person name="Jogler C."/>
        </authorList>
    </citation>
    <scope>NUCLEOTIDE SEQUENCE [LARGE SCALE GENOMIC DNA]</scope>
    <source>
        <strain evidence="2 3">CA12</strain>
    </source>
</reference>
<dbReference type="AlphaFoldDB" id="A0A517PDU0"/>
<dbReference type="PANTHER" id="PTHR12110:SF52">
    <property type="entry name" value="XYLOSE ISOMERASE"/>
    <property type="match status" value="1"/>
</dbReference>
<gene>
    <name evidence="2" type="primary">xylA_3</name>
    <name evidence="2" type="ORF">CA12_36670</name>
</gene>
<name>A0A517PDU0_9PLAN</name>
<dbReference type="SUPFAM" id="SSF51658">
    <property type="entry name" value="Xylose isomerase-like"/>
    <property type="match status" value="1"/>
</dbReference>
<dbReference type="GO" id="GO:0009045">
    <property type="term" value="F:xylose isomerase activity"/>
    <property type="evidence" value="ECO:0007669"/>
    <property type="project" value="UniProtKB-EC"/>
</dbReference>
<keyword evidence="2" id="KW-0413">Isomerase</keyword>
<dbReference type="PANTHER" id="PTHR12110">
    <property type="entry name" value="HYDROXYPYRUVATE ISOMERASE"/>
    <property type="match status" value="1"/>
</dbReference>
<protein>
    <submittedName>
        <fullName evidence="2">Xylose isomerase</fullName>
        <ecNumber evidence="2">5.3.1.5</ecNumber>
    </submittedName>
</protein>
<evidence type="ECO:0000313" key="3">
    <source>
        <dbReference type="Proteomes" id="UP000318741"/>
    </source>
</evidence>
<dbReference type="RefSeq" id="WP_165700845.1">
    <property type="nucleotide sequence ID" value="NZ_CP036265.1"/>
</dbReference>
<dbReference type="EC" id="5.3.1.5" evidence="2"/>
<organism evidence="2 3">
    <name type="scientific">Alienimonas californiensis</name>
    <dbReference type="NCBI Taxonomy" id="2527989"/>
    <lineage>
        <taxon>Bacteria</taxon>
        <taxon>Pseudomonadati</taxon>
        <taxon>Planctomycetota</taxon>
        <taxon>Planctomycetia</taxon>
        <taxon>Planctomycetales</taxon>
        <taxon>Planctomycetaceae</taxon>
        <taxon>Alienimonas</taxon>
    </lineage>
</organism>
<dbReference type="InterPro" id="IPR013022">
    <property type="entry name" value="Xyl_isomerase-like_TIM-brl"/>
</dbReference>
<dbReference type="KEGG" id="acaf:CA12_36670"/>